<organism evidence="4 5">
    <name type="scientific">Pyrobaculum arsenaticum (strain DSM 13514 / JCM 11321 / PZ6)</name>
    <dbReference type="NCBI Taxonomy" id="340102"/>
    <lineage>
        <taxon>Archaea</taxon>
        <taxon>Thermoproteota</taxon>
        <taxon>Thermoprotei</taxon>
        <taxon>Thermoproteales</taxon>
        <taxon>Thermoproteaceae</taxon>
        <taxon>Pyrobaculum</taxon>
    </lineage>
</organism>
<name>A4WLL8_PYRAR</name>
<dbReference type="PhylomeDB" id="A4WLL8"/>
<feature type="domain" description="Carbohydrate kinase PfkB" evidence="3">
    <location>
        <begin position="193"/>
        <end position="240"/>
    </location>
</feature>
<evidence type="ECO:0000256" key="1">
    <source>
        <dbReference type="ARBA" id="ARBA00022679"/>
    </source>
</evidence>
<dbReference type="Gene3D" id="3.40.1190.20">
    <property type="match status" value="1"/>
</dbReference>
<dbReference type="SUPFAM" id="SSF53613">
    <property type="entry name" value="Ribokinase-like"/>
    <property type="match status" value="1"/>
</dbReference>
<dbReference type="InterPro" id="IPR011611">
    <property type="entry name" value="PfkB_dom"/>
</dbReference>
<dbReference type="InterPro" id="IPR002173">
    <property type="entry name" value="Carboh/pur_kinase_PfkB_CS"/>
</dbReference>
<dbReference type="GO" id="GO:0016301">
    <property type="term" value="F:kinase activity"/>
    <property type="evidence" value="ECO:0007669"/>
    <property type="project" value="UniProtKB-KW"/>
</dbReference>
<dbReference type="PROSITE" id="PS00584">
    <property type="entry name" value="PFKB_KINASES_2"/>
    <property type="match status" value="1"/>
</dbReference>
<dbReference type="InterPro" id="IPR029056">
    <property type="entry name" value="Ribokinase-like"/>
</dbReference>
<evidence type="ECO:0000259" key="3">
    <source>
        <dbReference type="Pfam" id="PF00294"/>
    </source>
</evidence>
<keyword evidence="2" id="KW-0418">Kinase</keyword>
<dbReference type="KEGG" id="pas:Pars_1734"/>
<evidence type="ECO:0000256" key="2">
    <source>
        <dbReference type="ARBA" id="ARBA00022777"/>
    </source>
</evidence>
<evidence type="ECO:0000313" key="5">
    <source>
        <dbReference type="Proteomes" id="UP000001567"/>
    </source>
</evidence>
<evidence type="ECO:0000313" key="4">
    <source>
        <dbReference type="EMBL" id="ABP51285.1"/>
    </source>
</evidence>
<accession>A4WLL8</accession>
<reference evidence="4 5" key="1">
    <citation type="submission" date="2007-04" db="EMBL/GenBank/DDBJ databases">
        <title>Complete sequence of Pyrobaculum arsenaticum DSM 13514.</title>
        <authorList>
            <consortium name="US DOE Joint Genome Institute"/>
            <person name="Copeland A."/>
            <person name="Lucas S."/>
            <person name="Lapidus A."/>
            <person name="Barry K."/>
            <person name="Glavina del Rio T."/>
            <person name="Dalin E."/>
            <person name="Tice H."/>
            <person name="Pitluck S."/>
            <person name="Chain P."/>
            <person name="Malfatti S."/>
            <person name="Shin M."/>
            <person name="Vergez L."/>
            <person name="Schmutz J."/>
            <person name="Larimer F."/>
            <person name="Land M."/>
            <person name="Hauser L."/>
            <person name="Kyrpides N."/>
            <person name="Mikhailova N."/>
            <person name="Cozen A.E."/>
            <person name="Fitz-Gibbon S.T."/>
            <person name="House C.H."/>
            <person name="Saltikov C."/>
            <person name="Lowe T.M."/>
            <person name="Richardson P."/>
        </authorList>
    </citation>
    <scope>NUCLEOTIDE SEQUENCE [LARGE SCALE GENOMIC DNA]</scope>
    <source>
        <strain evidence="5">ATCC 700994 / DSM 13514 / JCM 11321 / PZ6</strain>
    </source>
</reference>
<dbReference type="Proteomes" id="UP000001567">
    <property type="component" value="Chromosome"/>
</dbReference>
<dbReference type="STRING" id="340102.Pars_1734"/>
<protein>
    <submittedName>
        <fullName evidence="4">PfkB domain protein</fullName>
    </submittedName>
</protein>
<dbReference type="HOGENOM" id="CLU_065902_3_1_2"/>
<dbReference type="Pfam" id="PF00294">
    <property type="entry name" value="PfkB"/>
    <property type="match status" value="1"/>
</dbReference>
<gene>
    <name evidence="4" type="ordered locus">Pars_1734</name>
</gene>
<sequence length="281" mass="30811">MLYISIVLVPQLGHATHIFGIITKGVETTIAGNPTVDIIISKEGVYRRLGGPIYYASLVLGALGVKAKAVGVASAEVVKEIRNLLSKLNIEAQLEETDVATTFELDYTTKPRSVRLVAKPAKKIRHVSGDIVILSPVYDELAGVEVEADKVVVDLQGFIRARLPFPDADIIHLSYDDMQITPRELVSMGKRWPIVVYTLGEDGAFLVKGGEVYYMNSAKLNVLDTTGSGDVFLAALTYFYFYKKLDILEAVCEASKIVAGFLLTKTITKHEFSCIKQVVQV</sequence>
<proteinExistence type="predicted"/>
<dbReference type="EMBL" id="CP000660">
    <property type="protein sequence ID" value="ABP51285.1"/>
    <property type="molecule type" value="Genomic_DNA"/>
</dbReference>
<keyword evidence="1" id="KW-0808">Transferase</keyword>
<dbReference type="AlphaFoldDB" id="A4WLL8"/>